<gene>
    <name evidence="5" type="ORF">R3P38DRAFT_3018194</name>
</gene>
<evidence type="ECO:0000313" key="5">
    <source>
        <dbReference type="EMBL" id="KAK7012691.1"/>
    </source>
</evidence>
<comment type="subcellular location">
    <subcellularLocation>
        <location evidence="1">Mitochondrion</location>
    </subcellularLocation>
</comment>
<feature type="compositionally biased region" description="Pro residues" evidence="4">
    <location>
        <begin position="27"/>
        <end position="36"/>
    </location>
</feature>
<feature type="region of interest" description="Disordered" evidence="4">
    <location>
        <begin position="1"/>
        <end position="81"/>
    </location>
</feature>
<dbReference type="AlphaFoldDB" id="A0AAW0AI79"/>
<evidence type="ECO:0000256" key="1">
    <source>
        <dbReference type="ARBA" id="ARBA00004173"/>
    </source>
</evidence>
<dbReference type="Gene3D" id="3.10.450.240">
    <property type="match status" value="1"/>
</dbReference>
<keyword evidence="3" id="KW-0496">Mitochondrion</keyword>
<dbReference type="InterPro" id="IPR051975">
    <property type="entry name" value="mtLSU_mL45"/>
</dbReference>
<comment type="caution">
    <text evidence="5">The sequence shown here is derived from an EMBL/GenBank/DDBJ whole genome shotgun (WGS) entry which is preliminary data.</text>
</comment>
<evidence type="ECO:0008006" key="7">
    <source>
        <dbReference type="Google" id="ProtNLM"/>
    </source>
</evidence>
<dbReference type="Proteomes" id="UP001362999">
    <property type="component" value="Unassembled WGS sequence"/>
</dbReference>
<keyword evidence="6" id="KW-1185">Reference proteome</keyword>
<dbReference type="PANTHER" id="PTHR28554">
    <property type="entry name" value="39S RIBOSOMAL PROTEIN L45, MITOCHONDRIAL"/>
    <property type="match status" value="1"/>
</dbReference>
<evidence type="ECO:0000256" key="3">
    <source>
        <dbReference type="ARBA" id="ARBA00023128"/>
    </source>
</evidence>
<organism evidence="5 6">
    <name type="scientific">Favolaschia claudopus</name>
    <dbReference type="NCBI Taxonomy" id="2862362"/>
    <lineage>
        <taxon>Eukaryota</taxon>
        <taxon>Fungi</taxon>
        <taxon>Dikarya</taxon>
        <taxon>Basidiomycota</taxon>
        <taxon>Agaricomycotina</taxon>
        <taxon>Agaricomycetes</taxon>
        <taxon>Agaricomycetidae</taxon>
        <taxon>Agaricales</taxon>
        <taxon>Marasmiineae</taxon>
        <taxon>Mycenaceae</taxon>
        <taxon>Favolaschia</taxon>
    </lineage>
</organism>
<evidence type="ECO:0000256" key="2">
    <source>
        <dbReference type="ARBA" id="ARBA00022946"/>
    </source>
</evidence>
<evidence type="ECO:0000256" key="4">
    <source>
        <dbReference type="SAM" id="MobiDB-lite"/>
    </source>
</evidence>
<accession>A0AAW0AI79</accession>
<dbReference type="EMBL" id="JAWWNJ010000064">
    <property type="protein sequence ID" value="KAK7012691.1"/>
    <property type="molecule type" value="Genomic_DNA"/>
</dbReference>
<evidence type="ECO:0000313" key="6">
    <source>
        <dbReference type="Proteomes" id="UP001362999"/>
    </source>
</evidence>
<proteinExistence type="predicted"/>
<protein>
    <recommendedName>
        <fullName evidence="7">Tim44-like domain-containing protein</fullName>
    </recommendedName>
</protein>
<reference evidence="5 6" key="1">
    <citation type="journal article" date="2024" name="J Genomics">
        <title>Draft genome sequencing and assembly of Favolaschia claudopus CIRM-BRFM 2984 isolated from oak limbs.</title>
        <authorList>
            <person name="Navarro D."/>
            <person name="Drula E."/>
            <person name="Chaduli D."/>
            <person name="Cazenave R."/>
            <person name="Ahrendt S."/>
            <person name="Wang J."/>
            <person name="Lipzen A."/>
            <person name="Daum C."/>
            <person name="Barry K."/>
            <person name="Grigoriev I.V."/>
            <person name="Favel A."/>
            <person name="Rosso M.N."/>
            <person name="Martin F."/>
        </authorList>
    </citation>
    <scope>NUCLEOTIDE SEQUENCE [LARGE SCALE GENOMIC DNA]</scope>
    <source>
        <strain evidence="5 6">CIRM-BRFM 2984</strain>
    </source>
</reference>
<dbReference type="GO" id="GO:0005739">
    <property type="term" value="C:mitochondrion"/>
    <property type="evidence" value="ECO:0007669"/>
    <property type="project" value="UniProtKB-SubCell"/>
</dbReference>
<sequence>MLRSCRRAPASIRHYASAASKKKAPPLKKPAPPPALTPRGNLKGRILASQQRTWEKREATAQQQQQNVADSKSIASDESLSEEERQIKLVEQVELQRELMRREGRTPPVITLPLLDHMIPYSAGLKAWREYSSITDMWRQFRKNRINSGKNAFSMRHIAVADSFPGVEIDANMGWLRSLYLFSLRVFQAQSLKSDAWVATMRQEVLEQYLHLNEAIMKGNAKRIQDLTMPPYADEVLALAEKKPRGTLYRWTFHREVTPTRILSLRAGDGEFSKHMPETGSRVAIQALVRFDTEQSVEMYDKDGRALHTPAPLAAPQPAKRGDTIVPVPAVPKRVTEYLVVDKACYDPNGRWKFRARYVPEAGRTQAI</sequence>
<dbReference type="PANTHER" id="PTHR28554:SF1">
    <property type="entry name" value="LARGE RIBOSOMAL SUBUNIT PROTEIN ML45"/>
    <property type="match status" value="1"/>
</dbReference>
<name>A0AAW0AI79_9AGAR</name>
<feature type="compositionally biased region" description="Polar residues" evidence="4">
    <location>
        <begin position="60"/>
        <end position="78"/>
    </location>
</feature>
<keyword evidence="2" id="KW-0809">Transit peptide</keyword>